<dbReference type="PATRIC" id="fig|28037.231.peg.1252"/>
<evidence type="ECO:0000313" key="3">
    <source>
        <dbReference type="Proteomes" id="UP000028022"/>
    </source>
</evidence>
<protein>
    <recommendedName>
        <fullName evidence="5">Bacteriocin</fullName>
    </recommendedName>
</protein>
<evidence type="ECO:0000313" key="1">
    <source>
        <dbReference type="EMBL" id="KEQ44075.1"/>
    </source>
</evidence>
<evidence type="ECO:0008006" key="5">
    <source>
        <dbReference type="Google" id="ProtNLM"/>
    </source>
</evidence>
<evidence type="ECO:0000313" key="2">
    <source>
        <dbReference type="EMBL" id="KXA60040.1"/>
    </source>
</evidence>
<dbReference type="Proteomes" id="UP000070065">
    <property type="component" value="Unassembled WGS sequence"/>
</dbReference>
<dbReference type="RefSeq" id="WP_000933478.1">
    <property type="nucleotide sequence ID" value="NZ_KQ957881.1"/>
</dbReference>
<evidence type="ECO:0000313" key="4">
    <source>
        <dbReference type="Proteomes" id="UP000070065"/>
    </source>
</evidence>
<dbReference type="EMBL" id="JPFZ01000013">
    <property type="protein sequence ID" value="KEQ44075.1"/>
    <property type="molecule type" value="Genomic_DNA"/>
</dbReference>
<accession>A0A081QMA2</accession>
<comment type="caution">
    <text evidence="1">The sequence shown here is derived from an EMBL/GenBank/DDBJ whole genome shotgun (WGS) entry which is preliminary data.</text>
</comment>
<dbReference type="Proteomes" id="UP000028022">
    <property type="component" value="Unassembled WGS sequence"/>
</dbReference>
<gene>
    <name evidence="2" type="ORF">HMPREF3228_01262</name>
    <name evidence="1" type="ORF">SK608_1905</name>
</gene>
<reference evidence="1 3" key="1">
    <citation type="submission" date="2014-05" db="EMBL/GenBank/DDBJ databases">
        <authorList>
            <person name="Daugherty S.C."/>
            <person name="Tallon L.J."/>
            <person name="Sadzewicz L."/>
            <person name="Kilian M."/>
            <person name="Tettelin H."/>
        </authorList>
    </citation>
    <scope>NUCLEOTIDE SEQUENCE [LARGE SCALE GENOMIC DNA]</scope>
    <source>
        <strain evidence="1 3">SK608</strain>
    </source>
</reference>
<dbReference type="EMBL" id="LRQR01000076">
    <property type="protein sequence ID" value="KXA60040.1"/>
    <property type="molecule type" value="Genomic_DNA"/>
</dbReference>
<dbReference type="AlphaFoldDB" id="A0A081QMA2"/>
<sequence>MLNLQFAETMELTEAELQDVRGGNIVNSMGGGGRGGISGWGVPGIYPGWGNQGMSPNRGAFDWTIDLADGLFGRRRR</sequence>
<organism evidence="1 3">
    <name type="scientific">Streptococcus mitis</name>
    <dbReference type="NCBI Taxonomy" id="28037"/>
    <lineage>
        <taxon>Bacteria</taxon>
        <taxon>Bacillati</taxon>
        <taxon>Bacillota</taxon>
        <taxon>Bacilli</taxon>
        <taxon>Lactobacillales</taxon>
        <taxon>Streptococcaceae</taxon>
        <taxon>Streptococcus</taxon>
        <taxon>Streptococcus mitis group</taxon>
    </lineage>
</organism>
<proteinExistence type="predicted"/>
<name>A0A081QMA2_STRMT</name>
<reference evidence="2 4" key="2">
    <citation type="submission" date="2016-01" db="EMBL/GenBank/DDBJ databases">
        <authorList>
            <person name="Oliw E.H."/>
        </authorList>
    </citation>
    <scope>NUCLEOTIDE SEQUENCE [LARGE SCALE GENOMIC DNA]</scope>
    <source>
        <strain evidence="2 4">CMW7705B</strain>
    </source>
</reference>